<feature type="region of interest" description="Disordered" evidence="1">
    <location>
        <begin position="479"/>
        <end position="522"/>
    </location>
</feature>
<dbReference type="InterPro" id="IPR057939">
    <property type="entry name" value="TRF2_HOY1_PH"/>
</dbReference>
<dbReference type="AlphaFoldDB" id="A0AAD7PI72"/>
<organism evidence="3 4">
    <name type="scientific">Quillaja saponaria</name>
    <name type="common">Soap bark tree</name>
    <dbReference type="NCBI Taxonomy" id="32244"/>
    <lineage>
        <taxon>Eukaryota</taxon>
        <taxon>Viridiplantae</taxon>
        <taxon>Streptophyta</taxon>
        <taxon>Embryophyta</taxon>
        <taxon>Tracheophyta</taxon>
        <taxon>Spermatophyta</taxon>
        <taxon>Magnoliopsida</taxon>
        <taxon>eudicotyledons</taxon>
        <taxon>Gunneridae</taxon>
        <taxon>Pentapetalae</taxon>
        <taxon>rosids</taxon>
        <taxon>fabids</taxon>
        <taxon>Fabales</taxon>
        <taxon>Quillajaceae</taxon>
        <taxon>Quillaja</taxon>
    </lineage>
</organism>
<feature type="domain" description="TRF2/HOY1 PH-like" evidence="2">
    <location>
        <begin position="140"/>
        <end position="258"/>
    </location>
</feature>
<comment type="caution">
    <text evidence="3">The sequence shown here is derived from an EMBL/GenBank/DDBJ whole genome shotgun (WGS) entry which is preliminary data.</text>
</comment>
<keyword evidence="3" id="KW-0378">Hydrolase</keyword>
<keyword evidence="3" id="KW-0547">Nucleotide-binding</keyword>
<keyword evidence="4" id="KW-1185">Reference proteome</keyword>
<keyword evidence="3" id="KW-0347">Helicase</keyword>
<name>A0AAD7PI72_QUISA</name>
<reference evidence="3" key="1">
    <citation type="journal article" date="2023" name="Science">
        <title>Elucidation of the pathway for biosynthesis of saponin adjuvants from the soapbark tree.</title>
        <authorList>
            <person name="Reed J."/>
            <person name="Orme A."/>
            <person name="El-Demerdash A."/>
            <person name="Owen C."/>
            <person name="Martin L.B.B."/>
            <person name="Misra R.C."/>
            <person name="Kikuchi S."/>
            <person name="Rejzek M."/>
            <person name="Martin A.C."/>
            <person name="Harkess A."/>
            <person name="Leebens-Mack J."/>
            <person name="Louveau T."/>
            <person name="Stephenson M.J."/>
            <person name="Osbourn A."/>
        </authorList>
    </citation>
    <scope>NUCLEOTIDE SEQUENCE</scope>
    <source>
        <strain evidence="3">S10</strain>
    </source>
</reference>
<accession>A0AAD7PI72</accession>
<evidence type="ECO:0000313" key="3">
    <source>
        <dbReference type="EMBL" id="KAJ7955680.1"/>
    </source>
</evidence>
<evidence type="ECO:0000256" key="1">
    <source>
        <dbReference type="SAM" id="MobiDB-lite"/>
    </source>
</evidence>
<keyword evidence="3" id="KW-0067">ATP-binding</keyword>
<gene>
    <name evidence="3" type="ORF">O6P43_022228</name>
</gene>
<evidence type="ECO:0000259" key="2">
    <source>
        <dbReference type="Pfam" id="PF24818"/>
    </source>
</evidence>
<dbReference type="PANTHER" id="PTHR33494">
    <property type="entry name" value="OS02G0793800 PROTEIN"/>
    <property type="match status" value="1"/>
</dbReference>
<feature type="compositionally biased region" description="Basic and acidic residues" evidence="1">
    <location>
        <begin position="501"/>
        <end position="517"/>
    </location>
</feature>
<dbReference type="EMBL" id="JARAOO010000009">
    <property type="protein sequence ID" value="KAJ7955680.1"/>
    <property type="molecule type" value="Genomic_DNA"/>
</dbReference>
<protein>
    <submittedName>
        <fullName evidence="3">ATP-dependent DNA helicase</fullName>
    </submittedName>
</protein>
<sequence length="560" mass="62509">MVQLMKSESFRRDFETASCDDKVPVKLEIEDPLEEEHGPLSKRSKRISTFQEVCNQQWSAGTNAFLDPPSQYNPLNEPSPLGLRLRKSPSLLDLIQMKLSQSNMSTALVPQSENLSSEVKKESRAAAAVLGSTEKLKASNFPASHLRIGCWEYKSRYEGDLVAKCYFAKHKLVWEVLEGGLKSKIEIQWSDIMALSANCPDNGPGTLTIVLGKQPLFFRETNPQPRKHTLWQATGDFTNGEASTHRQHFLQCPQGLLNKHFEKLIQCDMRLNFLSRQPEIVLDSPYFESQPSAFEDPNKPRDYDLGQVKNIKGPATSGLLNVESPSTTQSSSLILEHHDHVGVTLESQSREATSPSSVMDTRAIDGSGSSEIVDSKMPRNWEQIKLPGLHPSMSMSDFMSQIGHCISEQMTSGNPPFSDGSPECKDILEDIAQYLLSDNQFTTASDEKSLMSRVNSLCCLLQKDQTSIQNSQIDGDITIESNDGNDVRANHIPDSFQNNKKRPDVKAPEEDTKDVSCSKKVSGMSRKDSFGELLLHLPRIASLPKFLFNISEEDGDSQRR</sequence>
<feature type="region of interest" description="Disordered" evidence="1">
    <location>
        <begin position="345"/>
        <end position="373"/>
    </location>
</feature>
<feature type="compositionally biased region" description="Polar residues" evidence="1">
    <location>
        <begin position="345"/>
        <end position="359"/>
    </location>
</feature>
<dbReference type="Proteomes" id="UP001163823">
    <property type="component" value="Chromosome 9"/>
</dbReference>
<dbReference type="Pfam" id="PF24818">
    <property type="entry name" value="PH_TRF2_HOY1"/>
    <property type="match status" value="1"/>
</dbReference>
<dbReference type="GO" id="GO:0004386">
    <property type="term" value="F:helicase activity"/>
    <property type="evidence" value="ECO:0007669"/>
    <property type="project" value="UniProtKB-KW"/>
</dbReference>
<evidence type="ECO:0000313" key="4">
    <source>
        <dbReference type="Proteomes" id="UP001163823"/>
    </source>
</evidence>
<proteinExistence type="predicted"/>
<dbReference type="PANTHER" id="PTHR33494:SF27">
    <property type="entry name" value="ATP-DEPENDENT DNA HELICASE"/>
    <property type="match status" value="1"/>
</dbReference>